<gene>
    <name evidence="2" type="ORF">QYG89_15355</name>
</gene>
<dbReference type="InterPro" id="IPR000182">
    <property type="entry name" value="GNAT_dom"/>
</dbReference>
<dbReference type="PANTHER" id="PTHR43617">
    <property type="entry name" value="L-AMINO ACID N-ACETYLTRANSFERASE"/>
    <property type="match status" value="1"/>
</dbReference>
<keyword evidence="3" id="KW-1185">Reference proteome</keyword>
<reference evidence="2 3" key="1">
    <citation type="submission" date="2023-07" db="EMBL/GenBank/DDBJ databases">
        <title>Bacillus lucianemedeirus sp. nov, a new species isolated from an immunobiological production facility.</title>
        <authorList>
            <person name="Costa L.V."/>
            <person name="Miranda R.V.S.L."/>
            <person name="Brandao M.L.L."/>
            <person name="Reis C.M.F."/>
            <person name="Frazao A.M."/>
            <person name="Cruz F.V."/>
            <person name="Baio P.V.P."/>
            <person name="Veras J.F.C."/>
            <person name="Ramos J.N."/>
            <person name="Vieira V."/>
        </authorList>
    </citation>
    <scope>NUCLEOTIDE SEQUENCE [LARGE SCALE GENOMIC DNA]</scope>
    <source>
        <strain evidence="2 3">B190/17</strain>
    </source>
</reference>
<evidence type="ECO:0000313" key="2">
    <source>
        <dbReference type="EMBL" id="MFK2827029.1"/>
    </source>
</evidence>
<dbReference type="InterPro" id="IPR016181">
    <property type="entry name" value="Acyl_CoA_acyltransferase"/>
</dbReference>
<keyword evidence="2" id="KW-0012">Acyltransferase</keyword>
<evidence type="ECO:0000259" key="1">
    <source>
        <dbReference type="PROSITE" id="PS51186"/>
    </source>
</evidence>
<dbReference type="InterPro" id="IPR050276">
    <property type="entry name" value="MshD_Acetyltransferase"/>
</dbReference>
<protein>
    <submittedName>
        <fullName evidence="2">N-acetyltransferase</fullName>
        <ecNumber evidence="2">2.3.1.-</ecNumber>
    </submittedName>
</protein>
<name>A0ABW8IEB7_9BACI</name>
<proteinExistence type="predicted"/>
<accession>A0ABW8IEB7</accession>
<feature type="domain" description="N-acetyltransferase" evidence="1">
    <location>
        <begin position="2"/>
        <end position="162"/>
    </location>
</feature>
<evidence type="ECO:0000313" key="3">
    <source>
        <dbReference type="Proteomes" id="UP001619911"/>
    </source>
</evidence>
<sequence length="181" mass="20282">MLNVEPNNQAGENRDYALTEKVVERAFAHAEHSDGKEHQLVSRIRKSNSFIPKLSLVALDKDHNKILGHILLSSIKINNDKQIAESLALAPVSVLPEYQNKGIGRRLILEALKEAKNLGYHSVVVLGHPEYYPKFGFKKASIWGIHAPFEVPDEAFMVLELKESTLAHVSGVVEYPSVFFE</sequence>
<dbReference type="SUPFAM" id="SSF55729">
    <property type="entry name" value="Acyl-CoA N-acyltransferases (Nat)"/>
    <property type="match status" value="1"/>
</dbReference>
<dbReference type="Gene3D" id="3.40.630.30">
    <property type="match status" value="1"/>
</dbReference>
<dbReference type="Pfam" id="PF13508">
    <property type="entry name" value="Acetyltransf_7"/>
    <property type="match status" value="1"/>
</dbReference>
<dbReference type="Proteomes" id="UP001619911">
    <property type="component" value="Unassembled WGS sequence"/>
</dbReference>
<dbReference type="GO" id="GO:0016746">
    <property type="term" value="F:acyltransferase activity"/>
    <property type="evidence" value="ECO:0007669"/>
    <property type="project" value="UniProtKB-KW"/>
</dbReference>
<dbReference type="EC" id="2.3.1.-" evidence="2"/>
<dbReference type="CDD" id="cd04301">
    <property type="entry name" value="NAT_SF"/>
    <property type="match status" value="1"/>
</dbReference>
<organism evidence="2 3">
    <name type="scientific">Bacillus lumedeiriae</name>
    <dbReference type="NCBI Taxonomy" id="3058829"/>
    <lineage>
        <taxon>Bacteria</taxon>
        <taxon>Bacillati</taxon>
        <taxon>Bacillota</taxon>
        <taxon>Bacilli</taxon>
        <taxon>Bacillales</taxon>
        <taxon>Bacillaceae</taxon>
        <taxon>Bacillus</taxon>
    </lineage>
</organism>
<dbReference type="PROSITE" id="PS51186">
    <property type="entry name" value="GNAT"/>
    <property type="match status" value="1"/>
</dbReference>
<comment type="caution">
    <text evidence="2">The sequence shown here is derived from an EMBL/GenBank/DDBJ whole genome shotgun (WGS) entry which is preliminary data.</text>
</comment>
<keyword evidence="2" id="KW-0808">Transferase</keyword>
<dbReference type="EMBL" id="JAUIYO010000019">
    <property type="protein sequence ID" value="MFK2827029.1"/>
    <property type="molecule type" value="Genomic_DNA"/>
</dbReference>
<dbReference type="PANTHER" id="PTHR43617:SF2">
    <property type="entry name" value="UPF0039 PROTEIN SLL0451"/>
    <property type="match status" value="1"/>
</dbReference>